<dbReference type="AlphaFoldDB" id="A0A376A9P1"/>
<evidence type="ECO:0000259" key="1">
    <source>
        <dbReference type="Pfam" id="PF09994"/>
    </source>
</evidence>
<dbReference type="STRING" id="1336235.GCA_000518785_00755"/>
<organism evidence="2 3">
    <name type="scientific">Ciceribacter selenitireducens ATCC BAA-1503</name>
    <dbReference type="NCBI Taxonomy" id="1336235"/>
    <lineage>
        <taxon>Bacteria</taxon>
        <taxon>Pseudomonadati</taxon>
        <taxon>Pseudomonadota</taxon>
        <taxon>Alphaproteobacteria</taxon>
        <taxon>Hyphomicrobiales</taxon>
        <taxon>Rhizobiaceae</taxon>
        <taxon>Ciceribacter</taxon>
    </lineage>
</organism>
<dbReference type="PANTHER" id="PTHR33840">
    <property type="match status" value="1"/>
</dbReference>
<name>A0A376A9P1_9HYPH</name>
<dbReference type="PANTHER" id="PTHR33840:SF1">
    <property type="entry name" value="TLE1 PHOSPHOLIPASE DOMAIN-CONTAINING PROTEIN"/>
    <property type="match status" value="1"/>
</dbReference>
<gene>
    <name evidence="2" type="ORF">RHIZ70_212</name>
</gene>
<reference evidence="3" key="1">
    <citation type="submission" date="2018-07" db="EMBL/GenBank/DDBJ databases">
        <authorList>
            <person name="Peiro R."/>
            <person name="Begona"/>
            <person name="Cbmso G."/>
            <person name="Lopez M."/>
            <person name="Gonzalez S."/>
        </authorList>
    </citation>
    <scope>NUCLEOTIDE SEQUENCE [LARGE SCALE GENOMIC DNA]</scope>
</reference>
<dbReference type="InterPro" id="IPR018712">
    <property type="entry name" value="Tle1-like_cat"/>
</dbReference>
<feature type="domain" description="T6SS Phospholipase effector Tle1-like catalytic" evidence="1">
    <location>
        <begin position="17"/>
        <end position="313"/>
    </location>
</feature>
<evidence type="ECO:0000313" key="3">
    <source>
        <dbReference type="Proteomes" id="UP000254764"/>
    </source>
</evidence>
<dbReference type="Pfam" id="PF09994">
    <property type="entry name" value="T6SS_Tle1-like_cat"/>
    <property type="match status" value="1"/>
</dbReference>
<protein>
    <recommendedName>
        <fullName evidence="1">T6SS Phospholipase effector Tle1-like catalytic domain-containing protein</fullName>
    </recommendedName>
</protein>
<keyword evidence="3" id="KW-1185">Reference proteome</keyword>
<proteinExistence type="predicted"/>
<evidence type="ECO:0000313" key="2">
    <source>
        <dbReference type="EMBL" id="SSC64504.1"/>
    </source>
</evidence>
<sequence>MPVIAFVGHDDGADMGKNIVLLFDGTSNEIAADRTNILRLFGTLRRTDEQIVYYDPGVGTFGADNAWSRGWRKTVEIWGLATGWGIDANVKQAYRFIVENYQAAPRDKKGKRIGEDDRLYLFGFSRGAYTARVLAGFIHSLGLIRPEQLNLIDYAYRTYKGISDHKASPVDSSGSGEDEGRSAFADMRIYERTLKGHRPAIELLGLFDTVASVIESGKIGLTLKTHPFTHRNPSVRAVRHAVAIDERRTMFRPEPWTPDQPFWGSPFPPQDRPVVPQDVKEVWFTGVHGDVGGGSPEQESALIKVPLAWMIEETKPMGLDYSTRTVNEIVLGKNDKKTYVKPDAMAQPQDSMNLAWRAVEMLPRRVPSSSWRRGGKGGGIYLPLSDPRFIPPEALIHQSVVDRLNGAPAGGPYRPVNLPSRYTVEPWGSIFNAPLEPSTGGQN</sequence>
<accession>A0A376A9P1</accession>
<dbReference type="EMBL" id="UEYP01000011">
    <property type="protein sequence ID" value="SSC64504.1"/>
    <property type="molecule type" value="Genomic_DNA"/>
</dbReference>
<dbReference type="RefSeq" id="WP_328588190.1">
    <property type="nucleotide sequence ID" value="NZ_UEYP01000011.1"/>
</dbReference>
<dbReference type="Proteomes" id="UP000254764">
    <property type="component" value="Unassembled WGS sequence"/>
</dbReference>